<proteinExistence type="predicted"/>
<gene>
    <name evidence="2" type="ordered locus">MEALZ_3138</name>
</gene>
<keyword evidence="3" id="KW-1185">Reference proteome</keyword>
<protein>
    <submittedName>
        <fullName evidence="2">Uncharacterized protein</fullName>
    </submittedName>
</protein>
<dbReference type="Proteomes" id="UP000008315">
    <property type="component" value="Chromosome"/>
</dbReference>
<accession>G4T361</accession>
<sequence length="87" mass="9331">MQILQEQKSALSPTPANRVTEPAYPQSKIGKLFITKSLGLFVDTHSAVFEALLKGVPVDELTISSGIEFKGKVLETPPSFTASLGMP</sequence>
<dbReference type="KEGG" id="mah:MEALZ_3138"/>
<dbReference type="AlphaFoldDB" id="G4T361"/>
<name>G4T361_META2</name>
<reference evidence="3" key="1">
    <citation type="journal article" date="2012" name="J. Bacteriol.">
        <title>Genome sequence of the haloalkaliphilic methanotrophic bacterium Methylomicrobium alcaliphilum 20Z.</title>
        <authorList>
            <person name="Vuilleumier S."/>
            <person name="Khmelenina V.N."/>
            <person name="Bringel F."/>
            <person name="Reshetnikov A.S."/>
            <person name="Lajus A."/>
            <person name="Mangenot S."/>
            <person name="Rouy Z."/>
            <person name="Op den Camp H.J."/>
            <person name="Jetten M.S."/>
            <person name="Dispirito A.A."/>
            <person name="Dunfield P."/>
            <person name="Klotz M.G."/>
            <person name="Semrau J.D."/>
            <person name="Stein L.Y."/>
            <person name="Barbe V."/>
            <person name="Medigue C."/>
            <person name="Trotsenko Y.A."/>
            <person name="Kalyuzhnaya M.G."/>
        </authorList>
    </citation>
    <scope>NUCLEOTIDE SEQUENCE [LARGE SCALE GENOMIC DNA]</scope>
    <source>
        <strain evidence="3">DSM 19304 / NCIMB 14124 / VKM B-2133 / 20Z</strain>
    </source>
</reference>
<dbReference type="HOGENOM" id="CLU_2479748_0_0_6"/>
<feature type="region of interest" description="Disordered" evidence="1">
    <location>
        <begin position="1"/>
        <end position="22"/>
    </location>
</feature>
<dbReference type="EMBL" id="FO082060">
    <property type="protein sequence ID" value="CCE24803.1"/>
    <property type="molecule type" value="Genomic_DNA"/>
</dbReference>
<dbReference type="STRING" id="1091494.MEALZ_3138"/>
<evidence type="ECO:0000313" key="3">
    <source>
        <dbReference type="Proteomes" id="UP000008315"/>
    </source>
</evidence>
<evidence type="ECO:0000313" key="2">
    <source>
        <dbReference type="EMBL" id="CCE24803.1"/>
    </source>
</evidence>
<feature type="compositionally biased region" description="Polar residues" evidence="1">
    <location>
        <begin position="1"/>
        <end position="17"/>
    </location>
</feature>
<organism evidence="2 3">
    <name type="scientific">Methylotuvimicrobium alcaliphilum (strain DSM 19304 / NCIMB 14124 / VKM B-2133 / 20Z)</name>
    <name type="common">Methylomicrobium alcaliphilum</name>
    <dbReference type="NCBI Taxonomy" id="1091494"/>
    <lineage>
        <taxon>Bacteria</taxon>
        <taxon>Pseudomonadati</taxon>
        <taxon>Pseudomonadota</taxon>
        <taxon>Gammaproteobacteria</taxon>
        <taxon>Methylococcales</taxon>
        <taxon>Methylococcaceae</taxon>
        <taxon>Methylotuvimicrobium</taxon>
    </lineage>
</organism>
<evidence type="ECO:0000256" key="1">
    <source>
        <dbReference type="SAM" id="MobiDB-lite"/>
    </source>
</evidence>